<dbReference type="OMA" id="NTEMIGC"/>
<dbReference type="eggNOG" id="ENOG502TINV">
    <property type="taxonomic scope" value="Eukaryota"/>
</dbReference>
<dbReference type="EMBL" id="GL379912">
    <property type="protein sequence ID" value="EGT34405.1"/>
    <property type="molecule type" value="Genomic_DNA"/>
</dbReference>
<name>G0NMU5_CAEBE</name>
<feature type="coiled-coil region" evidence="1">
    <location>
        <begin position="83"/>
        <end position="110"/>
    </location>
</feature>
<protein>
    <submittedName>
        <fullName evidence="2">Uncharacterized protein</fullName>
    </submittedName>
</protein>
<dbReference type="HOGENOM" id="CLU_1511921_0_0_1"/>
<organism evidence="3">
    <name type="scientific">Caenorhabditis brenneri</name>
    <name type="common">Nematode worm</name>
    <dbReference type="NCBI Taxonomy" id="135651"/>
    <lineage>
        <taxon>Eukaryota</taxon>
        <taxon>Metazoa</taxon>
        <taxon>Ecdysozoa</taxon>
        <taxon>Nematoda</taxon>
        <taxon>Chromadorea</taxon>
        <taxon>Rhabditida</taxon>
        <taxon>Rhabditina</taxon>
        <taxon>Rhabditomorpha</taxon>
        <taxon>Rhabditoidea</taxon>
        <taxon>Rhabditidae</taxon>
        <taxon>Peloderinae</taxon>
        <taxon>Caenorhabditis</taxon>
    </lineage>
</organism>
<dbReference type="AlphaFoldDB" id="G0NMU5"/>
<evidence type="ECO:0000313" key="3">
    <source>
        <dbReference type="Proteomes" id="UP000008068"/>
    </source>
</evidence>
<dbReference type="OrthoDB" id="5771096at2759"/>
<evidence type="ECO:0000256" key="1">
    <source>
        <dbReference type="SAM" id="Coils"/>
    </source>
</evidence>
<dbReference type="InParanoid" id="G0NMU5"/>
<proteinExistence type="predicted"/>
<keyword evidence="3" id="KW-1185">Reference proteome</keyword>
<gene>
    <name evidence="2" type="ORF">CAEBREN_24718</name>
</gene>
<evidence type="ECO:0000313" key="2">
    <source>
        <dbReference type="EMBL" id="EGT34405.1"/>
    </source>
</evidence>
<dbReference type="Proteomes" id="UP000008068">
    <property type="component" value="Unassembled WGS sequence"/>
</dbReference>
<reference evidence="3" key="1">
    <citation type="submission" date="2011-07" db="EMBL/GenBank/DDBJ databases">
        <authorList>
            <consortium name="Caenorhabditis brenneri Sequencing and Analysis Consortium"/>
            <person name="Wilson R.K."/>
        </authorList>
    </citation>
    <scope>NUCLEOTIDE SEQUENCE [LARGE SCALE GENOMIC DNA]</scope>
    <source>
        <strain evidence="3">PB2801</strain>
    </source>
</reference>
<sequence>MSNEVNISEFYPASSKQMIYKHNACGYFWIQKGFTAKDPSFCSKCRSVIEEALAGYPTLDEAQQHHTYLLYSKHDEIMQIRLARAINTRIDELEKKKMQEKKIYEGKEVKSTFLDGSFYEKWLNWTNINWPNTEMIGCNKWKNGVQNKNFGPRLDERKPLCEATTADMFMNISISRRK</sequence>
<accession>G0NMU5</accession>
<keyword evidence="1" id="KW-0175">Coiled coil</keyword>